<name>A0A1G2PKL3_9BACT</name>
<comment type="caution">
    <text evidence="8">The sequence shown here is derived from an EMBL/GenBank/DDBJ whole genome shotgun (WGS) entry which is preliminary data.</text>
</comment>
<organism evidence="8 9">
    <name type="scientific">Candidatus Terrybacteria bacterium RIFCSPHIGHO2_01_FULL_48_17</name>
    <dbReference type="NCBI Taxonomy" id="1802362"/>
    <lineage>
        <taxon>Bacteria</taxon>
        <taxon>Candidatus Terryibacteriota</taxon>
    </lineage>
</organism>
<dbReference type="InterPro" id="IPR015797">
    <property type="entry name" value="NUDIX_hydrolase-like_dom_sf"/>
</dbReference>
<dbReference type="SUPFAM" id="SSF55811">
    <property type="entry name" value="Nudix"/>
    <property type="match status" value="1"/>
</dbReference>
<dbReference type="Proteomes" id="UP000177629">
    <property type="component" value="Unassembled WGS sequence"/>
</dbReference>
<dbReference type="GO" id="GO:0000166">
    <property type="term" value="F:nucleotide binding"/>
    <property type="evidence" value="ECO:0007669"/>
    <property type="project" value="UniProtKB-KW"/>
</dbReference>
<dbReference type="Gene3D" id="3.90.79.10">
    <property type="entry name" value="Nucleoside Triphosphate Pyrophosphohydrolase"/>
    <property type="match status" value="1"/>
</dbReference>
<sequence>MPLEKSAGAVIFTLHKPKYPDGRGQHPRREYLLLRYEAGHWDFPKGHLEKEESPEEAAKREIYEETGLRTITLLPGFKEHIKYWLWPYNFGPRRHATKQTQRHRILKIVTFFAARARSRGVKLSWEHTGYAWLPFKDALNLVTYKNAKDVLQKAEQFLSKKSP</sequence>
<dbReference type="Pfam" id="PF00293">
    <property type="entry name" value="NUDIX"/>
    <property type="match status" value="1"/>
</dbReference>
<protein>
    <recommendedName>
        <fullName evidence="2">Bis(5'-nucleosyl)-tetraphosphatase [asymmetrical]</fullName>
    </recommendedName>
    <alternativeName>
        <fullName evidence="5">Diadenosine 5',5'''-P1,P4-tetraphosphate asymmetrical hydrolase</fullName>
    </alternativeName>
</protein>
<proteinExistence type="inferred from homology"/>
<feature type="domain" description="Nudix hydrolase" evidence="7">
    <location>
        <begin position="2"/>
        <end position="155"/>
    </location>
</feature>
<dbReference type="PROSITE" id="PS00893">
    <property type="entry name" value="NUDIX_BOX"/>
    <property type="match status" value="1"/>
</dbReference>
<keyword evidence="4 6" id="KW-0378">Hydrolase</keyword>
<dbReference type="STRING" id="1802362.A2806_04145"/>
<dbReference type="InterPro" id="IPR051325">
    <property type="entry name" value="Nudix_hydrolase_domain"/>
</dbReference>
<evidence type="ECO:0000256" key="4">
    <source>
        <dbReference type="ARBA" id="ARBA00022801"/>
    </source>
</evidence>
<dbReference type="PANTHER" id="PTHR21340">
    <property type="entry name" value="DIADENOSINE 5,5-P1,P4-TETRAPHOSPHATE PYROPHOSPHOHYDROLASE MUTT"/>
    <property type="match status" value="1"/>
</dbReference>
<evidence type="ECO:0000259" key="7">
    <source>
        <dbReference type="PROSITE" id="PS51462"/>
    </source>
</evidence>
<evidence type="ECO:0000256" key="1">
    <source>
        <dbReference type="ARBA" id="ARBA00005582"/>
    </source>
</evidence>
<evidence type="ECO:0000256" key="2">
    <source>
        <dbReference type="ARBA" id="ARBA00018911"/>
    </source>
</evidence>
<evidence type="ECO:0000313" key="8">
    <source>
        <dbReference type="EMBL" id="OHA48858.1"/>
    </source>
</evidence>
<dbReference type="InterPro" id="IPR003565">
    <property type="entry name" value="Tetra_PHTase"/>
</dbReference>
<evidence type="ECO:0000256" key="5">
    <source>
        <dbReference type="ARBA" id="ARBA00032644"/>
    </source>
</evidence>
<dbReference type="GO" id="GO:0004081">
    <property type="term" value="F:bis(5'-nucleosyl)-tetraphosphatase (asymmetrical) activity"/>
    <property type="evidence" value="ECO:0007669"/>
    <property type="project" value="TreeGrafter"/>
</dbReference>
<reference evidence="8 9" key="1">
    <citation type="journal article" date="2016" name="Nat. Commun.">
        <title>Thousands of microbial genomes shed light on interconnected biogeochemical processes in an aquifer system.</title>
        <authorList>
            <person name="Anantharaman K."/>
            <person name="Brown C.T."/>
            <person name="Hug L.A."/>
            <person name="Sharon I."/>
            <person name="Castelle C.J."/>
            <person name="Probst A.J."/>
            <person name="Thomas B.C."/>
            <person name="Singh A."/>
            <person name="Wilkins M.J."/>
            <person name="Karaoz U."/>
            <person name="Brodie E.L."/>
            <person name="Williams K.H."/>
            <person name="Hubbard S.S."/>
            <person name="Banfield J.F."/>
        </authorList>
    </citation>
    <scope>NUCLEOTIDE SEQUENCE [LARGE SCALE GENOMIC DNA]</scope>
</reference>
<dbReference type="PRINTS" id="PR00502">
    <property type="entry name" value="NUDIXFAMILY"/>
</dbReference>
<dbReference type="CDD" id="cd03428">
    <property type="entry name" value="NUDIX_Ap4A_Nudt2"/>
    <property type="match status" value="1"/>
</dbReference>
<dbReference type="InterPro" id="IPR020476">
    <property type="entry name" value="Nudix_hydrolase"/>
</dbReference>
<dbReference type="InterPro" id="IPR020084">
    <property type="entry name" value="NUDIX_hydrolase_CS"/>
</dbReference>
<accession>A0A1G2PKL3</accession>
<dbReference type="AlphaFoldDB" id="A0A1G2PKL3"/>
<evidence type="ECO:0000313" key="9">
    <source>
        <dbReference type="Proteomes" id="UP000177629"/>
    </source>
</evidence>
<gene>
    <name evidence="8" type="ORF">A2806_04145</name>
</gene>
<evidence type="ECO:0000256" key="6">
    <source>
        <dbReference type="RuleBase" id="RU003476"/>
    </source>
</evidence>
<evidence type="ECO:0000256" key="3">
    <source>
        <dbReference type="ARBA" id="ARBA00022741"/>
    </source>
</evidence>
<dbReference type="EMBL" id="MHSS01000002">
    <property type="protein sequence ID" value="OHA48858.1"/>
    <property type="molecule type" value="Genomic_DNA"/>
</dbReference>
<dbReference type="PANTHER" id="PTHR21340:SF0">
    <property type="entry name" value="BIS(5'-NUCLEOSYL)-TETRAPHOSPHATASE [ASYMMETRICAL]"/>
    <property type="match status" value="1"/>
</dbReference>
<dbReference type="PROSITE" id="PS51462">
    <property type="entry name" value="NUDIX"/>
    <property type="match status" value="1"/>
</dbReference>
<dbReference type="GO" id="GO:0006754">
    <property type="term" value="P:ATP biosynthetic process"/>
    <property type="evidence" value="ECO:0007669"/>
    <property type="project" value="TreeGrafter"/>
</dbReference>
<comment type="similarity">
    <text evidence="1 6">Belongs to the Nudix hydrolase family.</text>
</comment>
<dbReference type="InterPro" id="IPR000086">
    <property type="entry name" value="NUDIX_hydrolase_dom"/>
</dbReference>
<dbReference type="GO" id="GO:0006167">
    <property type="term" value="P:AMP biosynthetic process"/>
    <property type="evidence" value="ECO:0007669"/>
    <property type="project" value="TreeGrafter"/>
</dbReference>
<keyword evidence="3" id="KW-0547">Nucleotide-binding</keyword>